<dbReference type="InterPro" id="IPR050563">
    <property type="entry name" value="4-hydroxybenzoyl-CoA_TE"/>
</dbReference>
<evidence type="ECO:0000256" key="1">
    <source>
        <dbReference type="ARBA" id="ARBA00005953"/>
    </source>
</evidence>
<comment type="similarity">
    <text evidence="1">Belongs to the 4-hydroxybenzoyl-CoA thioesterase family.</text>
</comment>
<dbReference type="SUPFAM" id="SSF54637">
    <property type="entry name" value="Thioesterase/thiol ester dehydrase-isomerase"/>
    <property type="match status" value="1"/>
</dbReference>
<dbReference type="AlphaFoldDB" id="A0A6G9Z1B5"/>
<organism evidence="3 4">
    <name type="scientific">Nocardia terpenica</name>
    <dbReference type="NCBI Taxonomy" id="455432"/>
    <lineage>
        <taxon>Bacteria</taxon>
        <taxon>Bacillati</taxon>
        <taxon>Actinomycetota</taxon>
        <taxon>Actinomycetes</taxon>
        <taxon>Mycobacteriales</taxon>
        <taxon>Nocardiaceae</taxon>
        <taxon>Nocardia</taxon>
    </lineage>
</organism>
<evidence type="ECO:0000313" key="4">
    <source>
        <dbReference type="Proteomes" id="UP000500953"/>
    </source>
</evidence>
<protein>
    <submittedName>
        <fullName evidence="3">Acyl-CoA thioesterase</fullName>
    </submittedName>
</protein>
<accession>A0A6G9Z1B5</accession>
<sequence length="126" mass="14235">MGFTHRVRVRYGDCDMQGVVFNANYLGFVDDAMDVWLRGVLGENYTEGFDYAVKKAGIEWVSPARHGEEIEVSPEVIRWGRTSFDVGVRLDVGDRAVCRAELTFVCIDHDSYRPIPVPEHVRAALS</sequence>
<dbReference type="Proteomes" id="UP000500953">
    <property type="component" value="Chromosome"/>
</dbReference>
<dbReference type="GO" id="GO:0047617">
    <property type="term" value="F:fatty acyl-CoA hydrolase activity"/>
    <property type="evidence" value="ECO:0007669"/>
    <property type="project" value="TreeGrafter"/>
</dbReference>
<reference evidence="3 4" key="1">
    <citation type="journal article" date="2019" name="ACS Chem. Biol.">
        <title>Identification and Mobilization of a Cryptic Antibiotic Biosynthesis Gene Locus from a Human-Pathogenic Nocardia Isolate.</title>
        <authorList>
            <person name="Herisse M."/>
            <person name="Ishida K."/>
            <person name="Porter J.L."/>
            <person name="Howden B."/>
            <person name="Hertweck C."/>
            <person name="Stinear T.P."/>
            <person name="Pidot S.J."/>
        </authorList>
    </citation>
    <scope>NUCLEOTIDE SEQUENCE [LARGE SCALE GENOMIC DNA]</scope>
    <source>
        <strain evidence="3 4">AUSMDU00012715</strain>
    </source>
</reference>
<proteinExistence type="inferred from homology"/>
<name>A0A6G9Z1B5_9NOCA</name>
<dbReference type="PANTHER" id="PTHR31793">
    <property type="entry name" value="4-HYDROXYBENZOYL-COA THIOESTERASE FAMILY MEMBER"/>
    <property type="match status" value="1"/>
</dbReference>
<dbReference type="Pfam" id="PF13279">
    <property type="entry name" value="4HBT_2"/>
    <property type="match status" value="1"/>
</dbReference>
<dbReference type="InterPro" id="IPR029069">
    <property type="entry name" value="HotDog_dom_sf"/>
</dbReference>
<dbReference type="RefSeq" id="WP_167486111.1">
    <property type="nucleotide sequence ID" value="NZ_CP046173.1"/>
</dbReference>
<evidence type="ECO:0000256" key="2">
    <source>
        <dbReference type="ARBA" id="ARBA00022801"/>
    </source>
</evidence>
<keyword evidence="2" id="KW-0378">Hydrolase</keyword>
<dbReference type="CDD" id="cd00586">
    <property type="entry name" value="4HBT"/>
    <property type="match status" value="1"/>
</dbReference>
<dbReference type="PANTHER" id="PTHR31793:SF27">
    <property type="entry name" value="NOVEL THIOESTERASE SUPERFAMILY DOMAIN AND SAPOSIN A-TYPE DOMAIN CONTAINING PROTEIN (0610012H03RIK)"/>
    <property type="match status" value="1"/>
</dbReference>
<dbReference type="Gene3D" id="3.10.129.10">
    <property type="entry name" value="Hotdog Thioesterase"/>
    <property type="match status" value="1"/>
</dbReference>
<dbReference type="EMBL" id="CP046173">
    <property type="protein sequence ID" value="QIS18793.1"/>
    <property type="molecule type" value="Genomic_DNA"/>
</dbReference>
<evidence type="ECO:0000313" key="3">
    <source>
        <dbReference type="EMBL" id="QIS18793.1"/>
    </source>
</evidence>
<gene>
    <name evidence="3" type="ORF">F6W96_11305</name>
</gene>